<sequence length="170" mass="18480">MGDKLSRIAKVSLKRGLPPCEDEDLEPQRKIPASGSRASRNRIGVGSQYNGHVFQSEFKTRKTELRRALKLLAEPADTTDVDPTRIDAAKQILINNGIDPLTLHPQRLQNFACVPPAAHQRSIATYSANLQAFRVASPAPQTAISTNAINATISKDNTSGDKTWGSLPPN</sequence>
<evidence type="ECO:0000256" key="1">
    <source>
        <dbReference type="SAM" id="MobiDB-lite"/>
    </source>
</evidence>
<gene>
    <name evidence="2" type="ORF">FOXB_02146</name>
</gene>
<dbReference type="AlphaFoldDB" id="F9F6X1"/>
<name>F9F6X1_FUSOF</name>
<organism evidence="2">
    <name type="scientific">Fusarium oxysporum (strain Fo5176)</name>
    <name type="common">Fusarium vascular wilt</name>
    <dbReference type="NCBI Taxonomy" id="660025"/>
    <lineage>
        <taxon>Eukaryota</taxon>
        <taxon>Fungi</taxon>
        <taxon>Dikarya</taxon>
        <taxon>Ascomycota</taxon>
        <taxon>Pezizomycotina</taxon>
        <taxon>Sordariomycetes</taxon>
        <taxon>Hypocreomycetidae</taxon>
        <taxon>Hypocreales</taxon>
        <taxon>Nectriaceae</taxon>
        <taxon>Fusarium</taxon>
        <taxon>Fusarium oxysporum species complex</taxon>
    </lineage>
</organism>
<dbReference type="EMBL" id="AFQF01000693">
    <property type="protein sequence ID" value="EGU87387.1"/>
    <property type="molecule type" value="Genomic_DNA"/>
</dbReference>
<reference evidence="2" key="1">
    <citation type="journal article" date="2012" name="Mol. Plant Microbe Interact.">
        <title>A highly conserved effector in Fusarium oxysporum is required for full virulence on Arabidopsis.</title>
        <authorList>
            <person name="Thatcher L.F."/>
            <person name="Gardiner D.M."/>
            <person name="Kazan K."/>
            <person name="Manners J."/>
        </authorList>
    </citation>
    <scope>NUCLEOTIDE SEQUENCE [LARGE SCALE GENOMIC DNA]</scope>
    <source>
        <strain evidence="2">Fo5176</strain>
    </source>
</reference>
<comment type="caution">
    <text evidence="2">The sequence shown here is derived from an EMBL/GenBank/DDBJ whole genome shotgun (WGS) entry which is preliminary data.</text>
</comment>
<feature type="region of interest" description="Disordered" evidence="1">
    <location>
        <begin position="16"/>
        <end position="44"/>
    </location>
</feature>
<accession>F9F6X1</accession>
<dbReference type="STRING" id="660025.F9F6X1"/>
<protein>
    <submittedName>
        <fullName evidence="2">Uncharacterized protein</fullName>
    </submittedName>
</protein>
<evidence type="ECO:0000313" key="2">
    <source>
        <dbReference type="EMBL" id="EGU87387.1"/>
    </source>
</evidence>
<proteinExistence type="predicted"/>